<dbReference type="RefSeq" id="WP_119148005.1">
    <property type="nucleotide sequence ID" value="NZ_JBHSOV010000005.1"/>
</dbReference>
<dbReference type="OrthoDB" id="2679144at2"/>
<keyword evidence="2" id="KW-1185">Reference proteome</keyword>
<accession>A0A398CQI3</accession>
<gene>
    <name evidence="1" type="ORF">D3H35_04875</name>
</gene>
<sequence>MPYALKRSDTGQLLASRQVNGYGLPYYGIVLWEEAPTSLRITESLAFAGLTPDDPIGSLSGWETVELTEHQAKMANVKLRNDPLRTVKMLDGTVFS</sequence>
<comment type="caution">
    <text evidence="1">The sequence shown here is derived from an EMBL/GenBank/DDBJ whole genome shotgun (WGS) entry which is preliminary data.</text>
</comment>
<dbReference type="Proteomes" id="UP000266340">
    <property type="component" value="Unassembled WGS sequence"/>
</dbReference>
<name>A0A398CQI3_9BACL</name>
<evidence type="ECO:0000313" key="1">
    <source>
        <dbReference type="EMBL" id="RIE04805.1"/>
    </source>
</evidence>
<organism evidence="1 2">
    <name type="scientific">Cohnella faecalis</name>
    <dbReference type="NCBI Taxonomy" id="2315694"/>
    <lineage>
        <taxon>Bacteria</taxon>
        <taxon>Bacillati</taxon>
        <taxon>Bacillota</taxon>
        <taxon>Bacilli</taxon>
        <taxon>Bacillales</taxon>
        <taxon>Paenibacillaceae</taxon>
        <taxon>Cohnella</taxon>
    </lineage>
</organism>
<evidence type="ECO:0000313" key="2">
    <source>
        <dbReference type="Proteomes" id="UP000266340"/>
    </source>
</evidence>
<protein>
    <submittedName>
        <fullName evidence="1">Uncharacterized protein</fullName>
    </submittedName>
</protein>
<dbReference type="AlphaFoldDB" id="A0A398CQI3"/>
<dbReference type="EMBL" id="QXJM01000023">
    <property type="protein sequence ID" value="RIE04805.1"/>
    <property type="molecule type" value="Genomic_DNA"/>
</dbReference>
<proteinExistence type="predicted"/>
<reference evidence="1 2" key="1">
    <citation type="submission" date="2018-09" db="EMBL/GenBank/DDBJ databases">
        <title>Cohnella cavernae sp. nov., isolated from a karst cave.</title>
        <authorList>
            <person name="Zhu H."/>
        </authorList>
    </citation>
    <scope>NUCLEOTIDE SEQUENCE [LARGE SCALE GENOMIC DNA]</scope>
    <source>
        <strain evidence="1 2">K2E09-144</strain>
    </source>
</reference>